<proteinExistence type="predicted"/>
<evidence type="ECO:0000313" key="2">
    <source>
        <dbReference type="WBParaSite" id="MBELARI_LOCUS20628"/>
    </source>
</evidence>
<sequence length="259" mass="30037">MRLFVADNEWANFCWQFLNVSKEFIIVGSKEEFSDANVTCIPISTCYDARFGFVFPLERQFFPSTKLLWSQFNKKRFRCEHQNESFEVLTQAVAVIGSDKYKEQSRQVNCSVSEKNLTFHASPLSLTLSCLNCNTTIDAPPDCQKCLQQVIQRCTNFNRNMRPMALEMLNELKLIDQKDPFIARLKFLPIVNESQTKILRPIGFDGTKNRIPVLEQKSKTRQCLESDHMEMFMNGSGTTRVLLSNIYAFKEIEMLFFSI</sequence>
<protein>
    <submittedName>
        <fullName evidence="2">Uncharacterized protein</fullName>
    </submittedName>
</protein>
<dbReference type="WBParaSite" id="MBELARI_LOCUS20628">
    <property type="protein sequence ID" value="MBELARI_LOCUS20628"/>
    <property type="gene ID" value="MBELARI_LOCUS20628"/>
</dbReference>
<dbReference type="AlphaFoldDB" id="A0AAF3J798"/>
<organism evidence="1 2">
    <name type="scientific">Mesorhabditis belari</name>
    <dbReference type="NCBI Taxonomy" id="2138241"/>
    <lineage>
        <taxon>Eukaryota</taxon>
        <taxon>Metazoa</taxon>
        <taxon>Ecdysozoa</taxon>
        <taxon>Nematoda</taxon>
        <taxon>Chromadorea</taxon>
        <taxon>Rhabditida</taxon>
        <taxon>Rhabditina</taxon>
        <taxon>Rhabditomorpha</taxon>
        <taxon>Rhabditoidea</taxon>
        <taxon>Rhabditidae</taxon>
        <taxon>Mesorhabditinae</taxon>
        <taxon>Mesorhabditis</taxon>
    </lineage>
</organism>
<accession>A0AAF3J798</accession>
<reference evidence="2" key="1">
    <citation type="submission" date="2024-02" db="UniProtKB">
        <authorList>
            <consortium name="WormBaseParasite"/>
        </authorList>
    </citation>
    <scope>IDENTIFICATION</scope>
</reference>
<keyword evidence="1" id="KW-1185">Reference proteome</keyword>
<name>A0AAF3J798_9BILA</name>
<evidence type="ECO:0000313" key="1">
    <source>
        <dbReference type="Proteomes" id="UP000887575"/>
    </source>
</evidence>
<dbReference type="Proteomes" id="UP000887575">
    <property type="component" value="Unassembled WGS sequence"/>
</dbReference>